<dbReference type="HOGENOM" id="CLU_669921_0_0_1"/>
<dbReference type="Proteomes" id="UP000006643">
    <property type="component" value="Unassembled WGS sequence"/>
</dbReference>
<dbReference type="GeneID" id="9463300"/>
<evidence type="ECO:0000313" key="2">
    <source>
        <dbReference type="Proteomes" id="UP000006643"/>
    </source>
</evidence>
<reference evidence="2" key="1">
    <citation type="journal article" date="2009" name="Nature">
        <title>Genome sequence and analysis of the Irish potato famine pathogen Phytophthora infestans.</title>
        <authorList>
            <consortium name="The Broad Institute Genome Sequencing Platform"/>
            <person name="Haas B.J."/>
            <person name="Kamoun S."/>
            <person name="Zody M.C."/>
            <person name="Jiang R.H."/>
            <person name="Handsaker R.E."/>
            <person name="Cano L.M."/>
            <person name="Grabherr M."/>
            <person name="Kodira C.D."/>
            <person name="Raffaele S."/>
            <person name="Torto-Alalibo T."/>
            <person name="Bozkurt T.O."/>
            <person name="Ah-Fong A.M."/>
            <person name="Alvarado L."/>
            <person name="Anderson V.L."/>
            <person name="Armstrong M.R."/>
            <person name="Avrova A."/>
            <person name="Baxter L."/>
            <person name="Beynon J."/>
            <person name="Boevink P.C."/>
            <person name="Bollmann S.R."/>
            <person name="Bos J.I."/>
            <person name="Bulone V."/>
            <person name="Cai G."/>
            <person name="Cakir C."/>
            <person name="Carrington J.C."/>
            <person name="Chawner M."/>
            <person name="Conti L."/>
            <person name="Costanzo S."/>
            <person name="Ewan R."/>
            <person name="Fahlgren N."/>
            <person name="Fischbach M.A."/>
            <person name="Fugelstad J."/>
            <person name="Gilroy E.M."/>
            <person name="Gnerre S."/>
            <person name="Green P.J."/>
            <person name="Grenville-Briggs L.J."/>
            <person name="Griffith J."/>
            <person name="Grunwald N.J."/>
            <person name="Horn K."/>
            <person name="Horner N.R."/>
            <person name="Hu C.H."/>
            <person name="Huitema E."/>
            <person name="Jeong D.H."/>
            <person name="Jones A.M."/>
            <person name="Jones J.D."/>
            <person name="Jones R.W."/>
            <person name="Karlsson E.K."/>
            <person name="Kunjeti S.G."/>
            <person name="Lamour K."/>
            <person name="Liu Z."/>
            <person name="Ma L."/>
            <person name="Maclean D."/>
            <person name="Chibucos M.C."/>
            <person name="McDonald H."/>
            <person name="McWalters J."/>
            <person name="Meijer H.J."/>
            <person name="Morgan W."/>
            <person name="Morris P.F."/>
            <person name="Munro C.A."/>
            <person name="O'Neill K."/>
            <person name="Ospina-Giraldo M."/>
            <person name="Pinzon A."/>
            <person name="Pritchard L."/>
            <person name="Ramsahoye B."/>
            <person name="Ren Q."/>
            <person name="Restrepo S."/>
            <person name="Roy S."/>
            <person name="Sadanandom A."/>
            <person name="Savidor A."/>
            <person name="Schornack S."/>
            <person name="Schwartz D.C."/>
            <person name="Schumann U.D."/>
            <person name="Schwessinger B."/>
            <person name="Seyer L."/>
            <person name="Sharpe T."/>
            <person name="Silvar C."/>
            <person name="Song J."/>
            <person name="Studholme D.J."/>
            <person name="Sykes S."/>
            <person name="Thines M."/>
            <person name="van de Vondervoort P.J."/>
            <person name="Phuntumart V."/>
            <person name="Wawra S."/>
            <person name="Weide R."/>
            <person name="Win J."/>
            <person name="Young C."/>
            <person name="Zhou S."/>
            <person name="Fry W."/>
            <person name="Meyers B.C."/>
            <person name="van West P."/>
            <person name="Ristaino J."/>
            <person name="Govers F."/>
            <person name="Birch P.R."/>
            <person name="Whisson S.C."/>
            <person name="Judelson H.S."/>
            <person name="Nusbaum C."/>
        </authorList>
    </citation>
    <scope>NUCLEOTIDE SEQUENCE [LARGE SCALE GENOMIC DNA]</scope>
    <source>
        <strain evidence="2">T30-4</strain>
    </source>
</reference>
<dbReference type="VEuPathDB" id="FungiDB:PITG_21584"/>
<accession>D0P3X8</accession>
<dbReference type="InParanoid" id="D0P3X8"/>
<sequence>MAVRQCGVGSKVVSVRWQCGGSAVAVRWKGDGSAARRWRWKGGDRAVEGRRQGAVAGWWPGGAQKAVHNRTIGCLLNHLRATTSLHAVAAVALVLCAGSWWRRKRWRRCAHSNRQCEHPLLALVRLRWCWGRIEAVPIGPCVGPIGTHNAATPPSSGGASCKGVPRKERFAAGTQPERQPKSVKVNWRWHHMDLTGPAINRLHFVKLALVFSNACDDVAGFRCQVKLPKDDTHLRSLLNTSIVAEFIKAGAQAKWKAQRECPPDQLAVHLPGFYSKLKFSTDQEYMFPPEYWLQASNRESPIHVDHARVGSYISPGSAVVVQRPAKVQLQANAKWNKKRSMDEKMRALREKTALPHCHRSDVTLRPPCRRPATALPPHYHRTETALHRHHPATALPPHFHRTETALPPPPH</sequence>
<evidence type="ECO:0000313" key="1">
    <source>
        <dbReference type="EMBL" id="EEY62113.1"/>
    </source>
</evidence>
<organism evidence="1 2">
    <name type="scientific">Phytophthora infestans (strain T30-4)</name>
    <name type="common">Potato late blight agent</name>
    <dbReference type="NCBI Taxonomy" id="403677"/>
    <lineage>
        <taxon>Eukaryota</taxon>
        <taxon>Sar</taxon>
        <taxon>Stramenopiles</taxon>
        <taxon>Oomycota</taxon>
        <taxon>Peronosporomycetes</taxon>
        <taxon>Peronosporales</taxon>
        <taxon>Peronosporaceae</taxon>
        <taxon>Phytophthora</taxon>
    </lineage>
</organism>
<dbReference type="AlphaFoldDB" id="D0P3X8"/>
<dbReference type="RefSeq" id="XP_002894998.1">
    <property type="nucleotide sequence ID" value="XM_002894952.1"/>
</dbReference>
<keyword evidence="2" id="KW-1185">Reference proteome</keyword>
<gene>
    <name evidence="1" type="ORF">PITG_21584</name>
</gene>
<proteinExistence type="predicted"/>
<dbReference type="KEGG" id="pif:PITG_21584"/>
<dbReference type="EMBL" id="DS028441">
    <property type="protein sequence ID" value="EEY62113.1"/>
    <property type="molecule type" value="Genomic_DNA"/>
</dbReference>
<name>D0P3X8_PHYIT</name>
<dbReference type="OrthoDB" id="129067at2759"/>
<protein>
    <submittedName>
        <fullName evidence="1">Uncharacterized protein</fullName>
    </submittedName>
</protein>